<dbReference type="PANTHER" id="PTHR19384:SF10">
    <property type="entry name" value="NADPH-DEPENDENT DIFLAVIN OXIDOREDUCTASE 1"/>
    <property type="match status" value="1"/>
</dbReference>
<feature type="binding site" evidence="9">
    <location>
        <position position="341"/>
    </location>
    <ligand>
        <name>FAD</name>
        <dbReference type="ChEBI" id="CHEBI:57692"/>
    </ligand>
</feature>
<feature type="binding site" evidence="9">
    <location>
        <begin position="371"/>
        <end position="374"/>
    </location>
    <ligand>
        <name>FAD</name>
        <dbReference type="ChEBI" id="CHEBI:57692"/>
    </ligand>
</feature>
<evidence type="ECO:0000313" key="13">
    <source>
        <dbReference type="Proteomes" id="UP000019384"/>
    </source>
</evidence>
<comment type="subcellular location">
    <subcellularLocation>
        <location evidence="9">Cytoplasm</location>
    </subcellularLocation>
    <subcellularLocation>
        <location evidence="9">Mitochondrion</location>
    </subcellularLocation>
    <text evidence="9">Relocalizes to mitochondria after H(2)O(2) exposure.</text>
</comment>
<evidence type="ECO:0000256" key="7">
    <source>
        <dbReference type="ARBA" id="ARBA00022857"/>
    </source>
</evidence>
<dbReference type="GO" id="GO:0006809">
    <property type="term" value="P:nitric oxide biosynthetic process"/>
    <property type="evidence" value="ECO:0007669"/>
    <property type="project" value="EnsemblFungi"/>
</dbReference>
<comment type="cofactor">
    <cofactor evidence="1 9">
        <name>FMN</name>
        <dbReference type="ChEBI" id="CHEBI:58210"/>
    </cofactor>
</comment>
<dbReference type="GO" id="GO:0045429">
    <property type="term" value="P:positive regulation of nitric oxide biosynthetic process"/>
    <property type="evidence" value="ECO:0007669"/>
    <property type="project" value="EnsemblFungi"/>
</dbReference>
<evidence type="ECO:0000259" key="11">
    <source>
        <dbReference type="PROSITE" id="PS51384"/>
    </source>
</evidence>
<dbReference type="PANTHER" id="PTHR19384">
    <property type="entry name" value="NITRIC OXIDE SYNTHASE-RELATED"/>
    <property type="match status" value="1"/>
</dbReference>
<evidence type="ECO:0000256" key="6">
    <source>
        <dbReference type="ARBA" id="ARBA00022827"/>
    </source>
</evidence>
<dbReference type="PROSITE" id="PS50902">
    <property type="entry name" value="FLAVODOXIN_LIKE"/>
    <property type="match status" value="1"/>
</dbReference>
<keyword evidence="9" id="KW-0496">Mitochondrion</keyword>
<dbReference type="HAMAP" id="MF_03178">
    <property type="entry name" value="NDOR1"/>
    <property type="match status" value="1"/>
</dbReference>
<dbReference type="InterPro" id="IPR001094">
    <property type="entry name" value="Flavdoxin-like"/>
</dbReference>
<evidence type="ECO:0000256" key="1">
    <source>
        <dbReference type="ARBA" id="ARBA00001917"/>
    </source>
</evidence>
<dbReference type="SUPFAM" id="SSF52218">
    <property type="entry name" value="Flavoproteins"/>
    <property type="match status" value="1"/>
</dbReference>
<protein>
    <recommendedName>
        <fullName evidence="9">NADPH-dependent diflavin oxidoreductase 1</fullName>
        <ecNumber evidence="9">1.18.1.-</ecNumber>
    </recommendedName>
    <alternativeName>
        <fullName evidence="9">NADPH-dependent FMN and FAD-containing oxidoreductase</fullName>
    </alternativeName>
</protein>
<evidence type="ECO:0000259" key="10">
    <source>
        <dbReference type="PROSITE" id="PS50902"/>
    </source>
</evidence>
<feature type="binding site" evidence="9">
    <location>
        <position position="133"/>
    </location>
    <ligand>
        <name>FMN</name>
        <dbReference type="ChEBI" id="CHEBI:58210"/>
    </ligand>
</feature>
<dbReference type="OrthoDB" id="1856718at2759"/>
<comment type="similarity">
    <text evidence="9">In the C-terminal section; belongs to the flavoprotein pyridine nucleotide cytochrome reductase family.</text>
</comment>
<dbReference type="Pfam" id="PF00258">
    <property type="entry name" value="Flavodoxin_1"/>
    <property type="match status" value="1"/>
</dbReference>
<keyword evidence="6 9" id="KW-0274">FAD</keyword>
<dbReference type="GO" id="GO:0016226">
    <property type="term" value="P:iron-sulfur cluster assembly"/>
    <property type="evidence" value="ECO:0007669"/>
    <property type="project" value="UniProtKB-UniRule"/>
</dbReference>
<accession>W6MFW3</accession>
<dbReference type="InterPro" id="IPR001709">
    <property type="entry name" value="Flavoprot_Pyr_Nucl_cyt_Rdtase"/>
</dbReference>
<keyword evidence="7 9" id="KW-0521">NADP</keyword>
<dbReference type="HOGENOM" id="CLU_001570_17_6_1"/>
<keyword evidence="3 9" id="KW-0963">Cytoplasm</keyword>
<dbReference type="EMBL" id="HG793125">
    <property type="protein sequence ID" value="CDK24839.1"/>
    <property type="molecule type" value="Genomic_DNA"/>
</dbReference>
<dbReference type="SUPFAM" id="SSF63380">
    <property type="entry name" value="Riboflavin synthase domain-like"/>
    <property type="match status" value="1"/>
</dbReference>
<evidence type="ECO:0000256" key="5">
    <source>
        <dbReference type="ARBA" id="ARBA00022643"/>
    </source>
</evidence>
<dbReference type="InterPro" id="IPR017938">
    <property type="entry name" value="Riboflavin_synthase-like_b-brl"/>
</dbReference>
<dbReference type="GO" id="GO:0160246">
    <property type="term" value="F:NADPH-iron-sulfur [2Fe-2S] protein oxidoreductase activity"/>
    <property type="evidence" value="ECO:0007669"/>
    <property type="project" value="EnsemblFungi"/>
</dbReference>
<dbReference type="InterPro" id="IPR029039">
    <property type="entry name" value="Flavoprotein-like_sf"/>
</dbReference>
<dbReference type="GO" id="GO:0005739">
    <property type="term" value="C:mitochondrion"/>
    <property type="evidence" value="ECO:0007669"/>
    <property type="project" value="UniProtKB-SubCell"/>
</dbReference>
<dbReference type="InterPro" id="IPR001433">
    <property type="entry name" value="OxRdtase_FAD/NAD-bd"/>
</dbReference>
<dbReference type="Gene3D" id="1.20.990.10">
    <property type="entry name" value="NADPH-cytochrome p450 Reductase, Chain A, domain 3"/>
    <property type="match status" value="1"/>
</dbReference>
<comment type="similarity">
    <text evidence="9">In the N-terminal section; belongs to the flavodoxin family.</text>
</comment>
<evidence type="ECO:0000256" key="2">
    <source>
        <dbReference type="ARBA" id="ARBA00001974"/>
    </source>
</evidence>
<organism evidence="12 13">
    <name type="scientific">Kuraishia capsulata CBS 1993</name>
    <dbReference type="NCBI Taxonomy" id="1382522"/>
    <lineage>
        <taxon>Eukaryota</taxon>
        <taxon>Fungi</taxon>
        <taxon>Dikarya</taxon>
        <taxon>Ascomycota</taxon>
        <taxon>Saccharomycotina</taxon>
        <taxon>Pichiomycetes</taxon>
        <taxon>Pichiales</taxon>
        <taxon>Pichiaceae</taxon>
        <taxon>Kuraishia</taxon>
    </lineage>
</organism>
<dbReference type="Proteomes" id="UP000019384">
    <property type="component" value="Unassembled WGS sequence"/>
</dbReference>
<evidence type="ECO:0000313" key="12">
    <source>
        <dbReference type="EMBL" id="CDK24839.1"/>
    </source>
</evidence>
<feature type="binding site" evidence="9">
    <location>
        <begin position="498"/>
        <end position="502"/>
    </location>
    <ligand>
        <name>NADP(+)</name>
        <dbReference type="ChEBI" id="CHEBI:58349"/>
    </ligand>
</feature>
<dbReference type="InterPro" id="IPR003097">
    <property type="entry name" value="CysJ-like_FAD-binding"/>
</dbReference>
<keyword evidence="13" id="KW-1185">Reference proteome</keyword>
<dbReference type="GO" id="GO:0097361">
    <property type="term" value="C:cytosolic [4Fe-4S] assembly targeting complex"/>
    <property type="evidence" value="ECO:0007669"/>
    <property type="project" value="EnsemblFungi"/>
</dbReference>
<dbReference type="STRING" id="1382522.W6MFW3"/>
<dbReference type="AlphaFoldDB" id="W6MFW3"/>
<dbReference type="Gene3D" id="3.40.50.80">
    <property type="entry name" value="Nucleotide-binding domain of ferredoxin-NADP reductase (FNR) module"/>
    <property type="match status" value="1"/>
</dbReference>
<reference evidence="12" key="2">
    <citation type="submission" date="2014-02" db="EMBL/GenBank/DDBJ databases">
        <title>Complete DNA sequence of /Kuraishia capsulata/ illustrates novel genomic features among budding yeasts (/Saccharomycotina/).</title>
        <authorList>
            <person name="Morales L."/>
            <person name="Noel B."/>
            <person name="Porcel B."/>
            <person name="Marcet-Houben M."/>
            <person name="Hullo M-F."/>
            <person name="Sacerdot C."/>
            <person name="Tekaia F."/>
            <person name="Leh-Louis V."/>
            <person name="Despons L."/>
            <person name="Khanna V."/>
            <person name="Aury J-M."/>
            <person name="Barbe V."/>
            <person name="Couloux A."/>
            <person name="Labadie K."/>
            <person name="Pelletier E."/>
            <person name="Souciet J-L."/>
            <person name="Boekhout T."/>
            <person name="Gabaldon T."/>
            <person name="Wincker P."/>
            <person name="Dujon B."/>
        </authorList>
    </citation>
    <scope>NUCLEOTIDE SEQUENCE</scope>
    <source>
        <strain evidence="12">CBS 1993</strain>
    </source>
</reference>
<dbReference type="GO" id="GO:0034599">
    <property type="term" value="P:cellular response to oxidative stress"/>
    <property type="evidence" value="ECO:0007669"/>
    <property type="project" value="EnsemblFungi"/>
</dbReference>
<comment type="subunit">
    <text evidence="9">Interacts with DRE2; as part of the cytosolic iron-sulfur (Fe-S) protein assembly (CIA) machinery.</text>
</comment>
<name>W6MFW3_9ASCO</name>
<dbReference type="EC" id="1.18.1.-" evidence="9"/>
<evidence type="ECO:0000256" key="4">
    <source>
        <dbReference type="ARBA" id="ARBA00022630"/>
    </source>
</evidence>
<dbReference type="PROSITE" id="PS51384">
    <property type="entry name" value="FAD_FR"/>
    <property type="match status" value="1"/>
</dbReference>
<dbReference type="InterPro" id="IPR039261">
    <property type="entry name" value="FNR_nucleotide-bd"/>
</dbReference>
<dbReference type="Gene3D" id="3.40.50.360">
    <property type="match status" value="1"/>
</dbReference>
<evidence type="ECO:0000256" key="9">
    <source>
        <dbReference type="HAMAP-Rule" id="MF_03178"/>
    </source>
</evidence>
<feature type="binding site" evidence="9">
    <location>
        <begin position="60"/>
        <end position="63"/>
    </location>
    <ligand>
        <name>FMN</name>
        <dbReference type="ChEBI" id="CHEBI:58210"/>
    </ligand>
</feature>
<keyword evidence="4 9" id="KW-0285">Flavoprotein</keyword>
<dbReference type="Pfam" id="PF00175">
    <property type="entry name" value="NAD_binding_1"/>
    <property type="match status" value="1"/>
</dbReference>
<dbReference type="PRINTS" id="PR00371">
    <property type="entry name" value="FPNCR"/>
</dbReference>
<proteinExistence type="inferred from homology"/>
<dbReference type="InterPro" id="IPR028879">
    <property type="entry name" value="NDOR1"/>
</dbReference>
<dbReference type="PRINTS" id="PR00369">
    <property type="entry name" value="FLAVODOXIN"/>
</dbReference>
<feature type="binding site" evidence="9">
    <location>
        <position position="573"/>
    </location>
    <ligand>
        <name>FAD</name>
        <dbReference type="ChEBI" id="CHEBI:57692"/>
    </ligand>
</feature>
<feature type="binding site" evidence="9">
    <location>
        <begin position="494"/>
        <end position="495"/>
    </location>
    <ligand>
        <name>NADP(+)</name>
        <dbReference type="ChEBI" id="CHEBI:58349"/>
    </ligand>
</feature>
<dbReference type="SUPFAM" id="SSF52343">
    <property type="entry name" value="Ferredoxin reductase-like, C-terminal NADP-linked domain"/>
    <property type="match status" value="1"/>
</dbReference>
<comment type="cofactor">
    <cofactor evidence="2 9">
        <name>FAD</name>
        <dbReference type="ChEBI" id="CHEBI:57692"/>
    </cofactor>
</comment>
<comment type="catalytic activity">
    <reaction evidence="9">
        <text>2 oxidized [2Fe-2S]-[protein] + NADPH = 2 reduced [2Fe-2S]-[protein] + NADP(+) + H(+)</text>
        <dbReference type="Rhea" id="RHEA:67716"/>
        <dbReference type="Rhea" id="RHEA-COMP:17327"/>
        <dbReference type="Rhea" id="RHEA-COMP:17328"/>
        <dbReference type="ChEBI" id="CHEBI:15378"/>
        <dbReference type="ChEBI" id="CHEBI:33737"/>
        <dbReference type="ChEBI" id="CHEBI:33738"/>
        <dbReference type="ChEBI" id="CHEBI:57783"/>
        <dbReference type="ChEBI" id="CHEBI:58349"/>
    </reaction>
</comment>
<feature type="domain" description="FAD-binding FR-type" evidence="11">
    <location>
        <begin position="198"/>
        <end position="430"/>
    </location>
</feature>
<dbReference type="GO" id="GO:0010181">
    <property type="term" value="F:FMN binding"/>
    <property type="evidence" value="ECO:0007669"/>
    <property type="project" value="UniProtKB-UniRule"/>
</dbReference>
<comment type="function">
    <text evidence="9">NADPH-dependent reductase which is a central component of the cytosolic iron-sulfur (Fe-S) protein assembly (CIA) machinery. Transfers electrons from NADPH via its FAD and FMN prosthetic groups to the [2Fe-2S] cluster of DRE2, another key component of the CIA machinery. In turn, this reduced cluster provides electrons for assembly of cytosolic iron-sulfur cluster proteins. Positively controls H(2)O(2)-induced cell death.</text>
</comment>
<sequence length="573" mass="66419">MTNQRNLVILFGSETGNSADLAHVLARKCRYQQFNVTVTPMNRFEVKNLLETSILVVICSTMGQGDIPRNATKFWKFMLQKKLPSNLLNHVRFTTFGLGDSSYPKYNHAIRKIHNRFLQLGAIEMSPRGESDEQSPLGSEVFYIEWEKVFFENLGKICVLFDDVNSDTLLPPENTFVVLGEKAATEDSKLVALNRAGDTTRKGTIVFNKRITAETHYQDVRQLVIEDDSGSLAYSPGDTVALYPTNDSEDVDQLLRYLKWDHIADNLIQLNGELGVDGEVVMPLTLRSLFTHHLDINAIPRRSFFQILYHFSDNERHREKLKEFSLVEESESLYDYANRPRRSIMEVIQEFESLHIPLEHCLDLFPLIHPRLFSISSGPDSRRVELTIAIVEYKTIIRKVRKGLCTRWIKTLQKGDQIVFEVHRNNLKLDSQTPIIMVGPGTGIAPMKSLIEYELGKDIPRDMYLFTGHRYRSQDFLYGSQWENRKLQLFTSFSRESGGYVQERLYEHKELVNDLLINQKAYFYLCGSSGKMPIQIRITIETILQECNDWSEDKAKQYLQQIESEHRYFQETW</sequence>
<evidence type="ECO:0000256" key="8">
    <source>
        <dbReference type="ARBA" id="ARBA00023002"/>
    </source>
</evidence>
<dbReference type="GO" id="GO:0005829">
    <property type="term" value="C:cytosol"/>
    <property type="evidence" value="ECO:0007669"/>
    <property type="project" value="EnsemblFungi"/>
</dbReference>
<comment type="caution">
    <text evidence="9">Lacks conserved residue(s) required for the propagation of feature annotation.</text>
</comment>
<dbReference type="Gene3D" id="2.40.30.10">
    <property type="entry name" value="Translation factors"/>
    <property type="match status" value="1"/>
</dbReference>
<feature type="binding site" evidence="9">
    <location>
        <begin position="13"/>
        <end position="18"/>
    </location>
    <ligand>
        <name>FMN</name>
        <dbReference type="ChEBI" id="CHEBI:58210"/>
    </ligand>
</feature>
<evidence type="ECO:0000256" key="3">
    <source>
        <dbReference type="ARBA" id="ARBA00022490"/>
    </source>
</evidence>
<keyword evidence="5 9" id="KW-0288">FMN</keyword>
<feature type="binding site" evidence="9">
    <location>
        <begin position="403"/>
        <end position="406"/>
    </location>
    <ligand>
        <name>FAD</name>
        <dbReference type="ChEBI" id="CHEBI:57692"/>
    </ligand>
</feature>
<feature type="binding site" evidence="9">
    <location>
        <position position="442"/>
    </location>
    <ligand>
        <name>NADP(+)</name>
        <dbReference type="ChEBI" id="CHEBI:58349"/>
    </ligand>
</feature>
<dbReference type="InterPro" id="IPR008254">
    <property type="entry name" value="Flavodoxin/NO_synth"/>
</dbReference>
<dbReference type="GO" id="GO:0050661">
    <property type="term" value="F:NADP binding"/>
    <property type="evidence" value="ECO:0007669"/>
    <property type="project" value="UniProtKB-UniRule"/>
</dbReference>
<dbReference type="Pfam" id="PF00667">
    <property type="entry name" value="FAD_binding_1"/>
    <property type="match status" value="1"/>
</dbReference>
<gene>
    <name evidence="9" type="primary">TAH18</name>
    <name evidence="12" type="ORF">KUCA_T00000806001</name>
</gene>
<dbReference type="GO" id="GO:0016651">
    <property type="term" value="F:oxidoreductase activity, acting on NAD(P)H"/>
    <property type="evidence" value="ECO:0007669"/>
    <property type="project" value="UniProtKB-UniRule"/>
</dbReference>
<comment type="similarity">
    <text evidence="9">Belongs to the NADPH-dependent diflavin oxidoreductase NDOR1 family.</text>
</comment>
<keyword evidence="8 9" id="KW-0560">Oxidoreductase</keyword>
<feature type="domain" description="Flavodoxin-like" evidence="10">
    <location>
        <begin position="7"/>
        <end position="151"/>
    </location>
</feature>
<reference evidence="12" key="1">
    <citation type="submission" date="2013-12" db="EMBL/GenBank/DDBJ databases">
        <authorList>
            <person name="Genoscope - CEA"/>
        </authorList>
    </citation>
    <scope>NUCLEOTIDE SEQUENCE</scope>
    <source>
        <strain evidence="12">CBS 1993</strain>
    </source>
</reference>
<dbReference type="InterPro" id="IPR023173">
    <property type="entry name" value="NADPH_Cyt_P450_Rdtase_alpha"/>
</dbReference>
<feature type="binding site" evidence="9">
    <location>
        <begin position="98"/>
        <end position="107"/>
    </location>
    <ligand>
        <name>FMN</name>
        <dbReference type="ChEBI" id="CHEBI:58210"/>
    </ligand>
</feature>
<dbReference type="GO" id="GO:0050660">
    <property type="term" value="F:flavin adenine dinucleotide binding"/>
    <property type="evidence" value="ECO:0007669"/>
    <property type="project" value="UniProtKB-UniRule"/>
</dbReference>
<dbReference type="InterPro" id="IPR017927">
    <property type="entry name" value="FAD-bd_FR_type"/>
</dbReference>